<keyword evidence="6" id="KW-0804">Transcription</keyword>
<gene>
    <name evidence="11" type="ORF">CANTEDRAFT_113880</name>
</gene>
<dbReference type="eggNOG" id="KOG1601">
    <property type="taxonomic scope" value="Eukaryota"/>
</dbReference>
<evidence type="ECO:0000256" key="7">
    <source>
        <dbReference type="ARBA" id="ARBA00023242"/>
    </source>
</evidence>
<dbReference type="GO" id="GO:0045944">
    <property type="term" value="P:positive regulation of transcription by RNA polymerase II"/>
    <property type="evidence" value="ECO:0007669"/>
    <property type="project" value="TreeGrafter"/>
</dbReference>
<dbReference type="CDD" id="cd00202">
    <property type="entry name" value="ZnF_GATA"/>
    <property type="match status" value="1"/>
</dbReference>
<keyword evidence="2" id="KW-0479">Metal-binding</keyword>
<dbReference type="PANTHER" id="PTHR10071">
    <property type="entry name" value="TRANSCRIPTION FACTOR GATA FAMILY MEMBER"/>
    <property type="match status" value="1"/>
</dbReference>
<proteinExistence type="predicted"/>
<dbReference type="PROSITE" id="PS50114">
    <property type="entry name" value="GATA_ZN_FINGER_2"/>
    <property type="match status" value="1"/>
</dbReference>
<comment type="subcellular location">
    <subcellularLocation>
        <location evidence="1">Nucleus</location>
    </subcellularLocation>
</comment>
<feature type="region of interest" description="Disordered" evidence="9">
    <location>
        <begin position="429"/>
        <end position="540"/>
    </location>
</feature>
<feature type="domain" description="GATA-type" evidence="10">
    <location>
        <begin position="378"/>
        <end position="431"/>
    </location>
</feature>
<dbReference type="EMBL" id="GL996521">
    <property type="protein sequence ID" value="EGV63851.1"/>
    <property type="molecule type" value="Genomic_DNA"/>
</dbReference>
<feature type="compositionally biased region" description="Low complexity" evidence="9">
    <location>
        <begin position="488"/>
        <end position="513"/>
    </location>
</feature>
<dbReference type="GeneID" id="18247159"/>
<dbReference type="Pfam" id="PF08550">
    <property type="entry name" value="GATA_AreA"/>
    <property type="match status" value="1"/>
</dbReference>
<evidence type="ECO:0000256" key="6">
    <source>
        <dbReference type="ARBA" id="ARBA00023163"/>
    </source>
</evidence>
<dbReference type="HOGENOM" id="CLU_021528_0_0_1"/>
<dbReference type="GO" id="GO:0005634">
    <property type="term" value="C:nucleus"/>
    <property type="evidence" value="ECO:0007669"/>
    <property type="project" value="UniProtKB-SubCell"/>
</dbReference>
<keyword evidence="5" id="KW-0805">Transcription regulation</keyword>
<keyword evidence="7" id="KW-0539">Nucleus</keyword>
<protein>
    <recommendedName>
        <fullName evidence="10">GATA-type domain-containing protein</fullName>
    </recommendedName>
</protein>
<feature type="region of interest" description="Disordered" evidence="9">
    <location>
        <begin position="276"/>
        <end position="300"/>
    </location>
</feature>
<dbReference type="InterPro" id="IPR039355">
    <property type="entry name" value="Transcription_factor_GATA"/>
</dbReference>
<feature type="compositionally biased region" description="Low complexity" evidence="9">
    <location>
        <begin position="351"/>
        <end position="375"/>
    </location>
</feature>
<dbReference type="GO" id="GO:0000122">
    <property type="term" value="P:negative regulation of transcription by RNA polymerase II"/>
    <property type="evidence" value="ECO:0007669"/>
    <property type="project" value="TreeGrafter"/>
</dbReference>
<feature type="region of interest" description="Disordered" evidence="9">
    <location>
        <begin position="328"/>
        <end position="382"/>
    </location>
</feature>
<evidence type="ECO:0000256" key="3">
    <source>
        <dbReference type="ARBA" id="ARBA00022771"/>
    </source>
</evidence>
<dbReference type="Proteomes" id="UP000000707">
    <property type="component" value="Unassembled WGS sequence"/>
</dbReference>
<keyword evidence="4" id="KW-0862">Zinc</keyword>
<dbReference type="InterPro" id="IPR013088">
    <property type="entry name" value="Znf_NHR/GATA"/>
</dbReference>
<dbReference type="KEGG" id="cten:18247159"/>
<dbReference type="Pfam" id="PF00320">
    <property type="entry name" value="GATA"/>
    <property type="match status" value="1"/>
</dbReference>
<dbReference type="PANTHER" id="PTHR10071:SF281">
    <property type="entry name" value="BOX A-BINDING FACTOR-RELATED"/>
    <property type="match status" value="1"/>
</dbReference>
<evidence type="ECO:0000256" key="9">
    <source>
        <dbReference type="SAM" id="MobiDB-lite"/>
    </source>
</evidence>
<evidence type="ECO:0000256" key="5">
    <source>
        <dbReference type="ARBA" id="ARBA00023015"/>
    </source>
</evidence>
<dbReference type="SUPFAM" id="SSF57716">
    <property type="entry name" value="Glucocorticoid receptor-like (DNA-binding domain)"/>
    <property type="match status" value="1"/>
</dbReference>
<dbReference type="Gene3D" id="3.30.50.10">
    <property type="entry name" value="Erythroid Transcription Factor GATA-1, subunit A"/>
    <property type="match status" value="1"/>
</dbReference>
<feature type="compositionally biased region" description="Polar residues" evidence="9">
    <location>
        <begin position="279"/>
        <end position="300"/>
    </location>
</feature>
<dbReference type="OrthoDB" id="515401at2759"/>
<reference evidence="11 12" key="1">
    <citation type="journal article" date="2011" name="Proc. Natl. Acad. Sci. U.S.A.">
        <title>Comparative genomics of xylose-fermenting fungi for enhanced biofuel production.</title>
        <authorList>
            <person name="Wohlbach D.J."/>
            <person name="Kuo A."/>
            <person name="Sato T.K."/>
            <person name="Potts K.M."/>
            <person name="Salamov A.A."/>
            <person name="LaButti K.M."/>
            <person name="Sun H."/>
            <person name="Clum A."/>
            <person name="Pangilinan J.L."/>
            <person name="Lindquist E.A."/>
            <person name="Lucas S."/>
            <person name="Lapidus A."/>
            <person name="Jin M."/>
            <person name="Gunawan C."/>
            <person name="Balan V."/>
            <person name="Dale B.E."/>
            <person name="Jeffries T.W."/>
            <person name="Zinkel R."/>
            <person name="Barry K.W."/>
            <person name="Grigoriev I.V."/>
            <person name="Gasch A.P."/>
        </authorList>
    </citation>
    <scope>NUCLEOTIDE SEQUENCE [LARGE SCALE GENOMIC DNA]</scope>
    <source>
        <strain evidence="12">ATCC 10573 / BCRC 21748 / CBS 615 / JCM 9827 / NBRC 10315 / NRRL Y-1498 / VKM Y-70</strain>
    </source>
</reference>
<dbReference type="FunFam" id="3.30.50.10:FF:000007">
    <property type="entry name" value="Nitrogen regulatory AreA, N-terminal"/>
    <property type="match status" value="1"/>
</dbReference>
<feature type="compositionally biased region" description="Low complexity" evidence="9">
    <location>
        <begin position="522"/>
        <end position="533"/>
    </location>
</feature>
<dbReference type="PROSITE" id="PS00344">
    <property type="entry name" value="GATA_ZN_FINGER_1"/>
    <property type="match status" value="1"/>
</dbReference>
<evidence type="ECO:0000256" key="2">
    <source>
        <dbReference type="ARBA" id="ARBA00022723"/>
    </source>
</evidence>
<evidence type="ECO:0000313" key="12">
    <source>
        <dbReference type="Proteomes" id="UP000000707"/>
    </source>
</evidence>
<keyword evidence="12" id="KW-1185">Reference proteome</keyword>
<evidence type="ECO:0000313" key="11">
    <source>
        <dbReference type="EMBL" id="EGV63851.1"/>
    </source>
</evidence>
<dbReference type="GO" id="GO:0008270">
    <property type="term" value="F:zinc ion binding"/>
    <property type="evidence" value="ECO:0007669"/>
    <property type="project" value="UniProtKB-KW"/>
</dbReference>
<name>G3B4R5_CANTC</name>
<evidence type="ECO:0000256" key="4">
    <source>
        <dbReference type="ARBA" id="ARBA00022833"/>
    </source>
</evidence>
<dbReference type="InterPro" id="IPR000679">
    <property type="entry name" value="Znf_GATA"/>
</dbReference>
<sequence>MSEYGENNIYSLMDNDSTTNQIWKLYNKAKDSLPYRTRMENLTWRMMHINSQKHKLKPILDPSADDFDYIAHIKKMGQESSEYSQILRFGSHLEFPSSAMSDSMETDNIVSSNTHPISHHRPSHSFQGSQSAKGLHNFNSNHMHDTPHDQMNSFAPDSAHPSQWMDNGHLQETTTHTPDFNNFHNPLHSDFSSSMPSHDHALGHQNLNLIQSQTLEFDDFDLGPDFKDLELELHSHQNSIVNLSELNPGRGAPSLQHTSSLANIHDQQAKKLRAIPVKPSSSSAHQSPTHPMSSSLPNTSSLTKFHSPLHFDDLNYFDNFNKEQKFDMNSSLKPKAKRTKTKKLKSVSPDSSTANNGSSNGASNGMGSANRSSNADLSNQNVSCTNCHTKTTPLWRRNPEGQPLCNACGLFLKLHGVVRPLSLKTDVIKKRQRNSNSSKKITVRDGDDLNPTSVIGGVGGPPAPQTQGERDKKSPRKRRPVNIPNTPANAGIASGANSANIAQSNTSSMSASSFGLGMNMHTPNTNSSTPASSGMKKEEDLHPINEMDDAYLNSEYVPDDNLDWLSMAL</sequence>
<dbReference type="STRING" id="590646.G3B4R5"/>
<feature type="compositionally biased region" description="Basic residues" evidence="9">
    <location>
        <begin position="334"/>
        <end position="345"/>
    </location>
</feature>
<organism evidence="12">
    <name type="scientific">Candida tenuis (strain ATCC 10573 / BCRC 21748 / CBS 615 / JCM 9827 / NBRC 10315 / NRRL Y-1498 / VKM Y-70)</name>
    <name type="common">Yeast</name>
    <name type="synonym">Yamadazyma tenuis</name>
    <dbReference type="NCBI Taxonomy" id="590646"/>
    <lineage>
        <taxon>Eukaryota</taxon>
        <taxon>Fungi</taxon>
        <taxon>Dikarya</taxon>
        <taxon>Ascomycota</taxon>
        <taxon>Saccharomycotina</taxon>
        <taxon>Pichiomycetes</taxon>
        <taxon>Debaryomycetaceae</taxon>
        <taxon>Yamadazyma</taxon>
    </lineage>
</organism>
<keyword evidence="3 8" id="KW-0863">Zinc-finger</keyword>
<dbReference type="InterPro" id="IPR013860">
    <property type="entry name" value="AreA_GATA"/>
</dbReference>
<dbReference type="PRINTS" id="PR00619">
    <property type="entry name" value="GATAZNFINGER"/>
</dbReference>
<dbReference type="SMART" id="SM00401">
    <property type="entry name" value="ZnF_GATA"/>
    <property type="match status" value="1"/>
</dbReference>
<evidence type="ECO:0000256" key="1">
    <source>
        <dbReference type="ARBA" id="ARBA00004123"/>
    </source>
</evidence>
<evidence type="ECO:0000256" key="8">
    <source>
        <dbReference type="PROSITE-ProRule" id="PRU00094"/>
    </source>
</evidence>
<feature type="compositionally biased region" description="Polar residues" evidence="9">
    <location>
        <begin position="124"/>
        <end position="141"/>
    </location>
</feature>
<dbReference type="AlphaFoldDB" id="G3B4R5"/>
<feature type="region of interest" description="Disordered" evidence="9">
    <location>
        <begin position="114"/>
        <end position="156"/>
    </location>
</feature>
<accession>G3B4R5</accession>
<evidence type="ECO:0000259" key="10">
    <source>
        <dbReference type="PROSITE" id="PS50114"/>
    </source>
</evidence>
<dbReference type="GO" id="GO:0000978">
    <property type="term" value="F:RNA polymerase II cis-regulatory region sequence-specific DNA binding"/>
    <property type="evidence" value="ECO:0007669"/>
    <property type="project" value="TreeGrafter"/>
</dbReference>
<dbReference type="GO" id="GO:0000981">
    <property type="term" value="F:DNA-binding transcription factor activity, RNA polymerase II-specific"/>
    <property type="evidence" value="ECO:0007669"/>
    <property type="project" value="TreeGrafter"/>
</dbReference>